<dbReference type="InterPro" id="IPR001841">
    <property type="entry name" value="Znf_RING"/>
</dbReference>
<dbReference type="GO" id="GO:0061630">
    <property type="term" value="F:ubiquitin protein ligase activity"/>
    <property type="evidence" value="ECO:0007669"/>
    <property type="project" value="InterPro"/>
</dbReference>
<keyword evidence="12" id="KW-1185">Reference proteome</keyword>
<dbReference type="Gene3D" id="3.30.40.10">
    <property type="entry name" value="Zinc/RING finger domain, C3HC4 (zinc finger)"/>
    <property type="match status" value="1"/>
</dbReference>
<keyword evidence="8 10" id="KW-0472">Membrane</keyword>
<evidence type="ECO:0000256" key="6">
    <source>
        <dbReference type="ARBA" id="ARBA00022833"/>
    </source>
</evidence>
<reference evidence="13 14" key="1">
    <citation type="submission" date="2025-04" db="UniProtKB">
        <authorList>
            <consortium name="RefSeq"/>
        </authorList>
    </citation>
    <scope>IDENTIFICATION</scope>
</reference>
<keyword evidence="3" id="KW-0479">Metal-binding</keyword>
<evidence type="ECO:0000256" key="1">
    <source>
        <dbReference type="ARBA" id="ARBA00004141"/>
    </source>
</evidence>
<sequence>MADIPTREAEIPQNIGTPQRISINTMRHPSGLLMTHSSQPLQAPPTTINIGGINLTGRTAEHSRNFANNISTAIEEIRPLLEHARINPGISLTSWLNIQRQEQSITPQQGSDSYVINLDNQPSTSTININQDSTNDHLHYNYHHTTATDNFLNNIREAANAENQSNNNNADEGQPSTLRLSGEARAMLEVIEKYVPFLLMLLSKVIYDQLSRILNLLALLFAFIYVNDLFKREVAKRQHRSQLALLRILCFIGCCIVLIYFMDDDYIYKLIPYAEPHTVWELLWTVAIRDIMLKLITIVFKVILNCLPAGVLGFQKRGKYYLMIEATSQLYRSLAPIQPWLYYLFDSYKGPESVISICLTVVYSTSKSGDIVSRAKLFRTAAWKIFQNVKLGVSPSKEQLMTSGGVCAICLEEFTMPVRLHCKHIFCEGCVLTWLDRERSCPLCRTPITDVPIYRDGHTTYFIQLF</sequence>
<dbReference type="PROSITE" id="PS50089">
    <property type="entry name" value="ZF_RING_2"/>
    <property type="match status" value="1"/>
</dbReference>
<dbReference type="KEGG" id="ccin:107266802"/>
<evidence type="ECO:0000256" key="10">
    <source>
        <dbReference type="SAM" id="Phobius"/>
    </source>
</evidence>
<dbReference type="CTD" id="84900"/>
<dbReference type="SMART" id="SM00184">
    <property type="entry name" value="RING"/>
    <property type="match status" value="1"/>
</dbReference>
<accession>A0AAJ7FI95</accession>
<evidence type="ECO:0000256" key="9">
    <source>
        <dbReference type="PROSITE-ProRule" id="PRU00175"/>
    </source>
</evidence>
<dbReference type="GO" id="GO:0016020">
    <property type="term" value="C:membrane"/>
    <property type="evidence" value="ECO:0007669"/>
    <property type="project" value="UniProtKB-SubCell"/>
</dbReference>
<dbReference type="SUPFAM" id="SSF57850">
    <property type="entry name" value="RING/U-box"/>
    <property type="match status" value="1"/>
</dbReference>
<dbReference type="AlphaFoldDB" id="A0AAJ7FI95"/>
<feature type="domain" description="RING-type" evidence="11">
    <location>
        <begin position="407"/>
        <end position="445"/>
    </location>
</feature>
<feature type="transmembrane region" description="Helical" evidence="10">
    <location>
        <begin position="291"/>
        <end position="314"/>
    </location>
</feature>
<evidence type="ECO:0000313" key="14">
    <source>
        <dbReference type="RefSeq" id="XP_015593161.1"/>
    </source>
</evidence>
<evidence type="ECO:0000313" key="12">
    <source>
        <dbReference type="Proteomes" id="UP000694920"/>
    </source>
</evidence>
<dbReference type="Proteomes" id="UP000694920">
    <property type="component" value="Unplaced"/>
</dbReference>
<keyword evidence="5" id="KW-0833">Ubl conjugation pathway</keyword>
<keyword evidence="6" id="KW-0862">Zinc</keyword>
<dbReference type="GeneID" id="107266802"/>
<feature type="transmembrane region" description="Helical" evidence="10">
    <location>
        <begin position="213"/>
        <end position="230"/>
    </location>
</feature>
<evidence type="ECO:0000256" key="5">
    <source>
        <dbReference type="ARBA" id="ARBA00022786"/>
    </source>
</evidence>
<dbReference type="PANTHER" id="PTHR15860:SF0">
    <property type="entry name" value="LP20373P"/>
    <property type="match status" value="1"/>
</dbReference>
<comment type="subcellular location">
    <subcellularLocation>
        <location evidence="1">Membrane</location>
        <topology evidence="1">Multi-pass membrane protein</topology>
    </subcellularLocation>
</comment>
<gene>
    <name evidence="13 14" type="primary">LOC107266802</name>
</gene>
<dbReference type="InterPro" id="IPR044235">
    <property type="entry name" value="RNFT1/2"/>
</dbReference>
<evidence type="ECO:0000256" key="4">
    <source>
        <dbReference type="ARBA" id="ARBA00022771"/>
    </source>
</evidence>
<dbReference type="RefSeq" id="XP_015593160.1">
    <property type="nucleotide sequence ID" value="XM_015737674.2"/>
</dbReference>
<dbReference type="PROSITE" id="PS00518">
    <property type="entry name" value="ZF_RING_1"/>
    <property type="match status" value="1"/>
</dbReference>
<evidence type="ECO:0000256" key="8">
    <source>
        <dbReference type="ARBA" id="ARBA00023136"/>
    </source>
</evidence>
<keyword evidence="7 10" id="KW-1133">Transmembrane helix</keyword>
<protein>
    <submittedName>
        <fullName evidence="13 14">RING finger and transmembrane domain-containing protein 2</fullName>
    </submittedName>
</protein>
<keyword evidence="4 9" id="KW-0863">Zinc-finger</keyword>
<dbReference type="GO" id="GO:1904294">
    <property type="term" value="P:positive regulation of ERAD pathway"/>
    <property type="evidence" value="ECO:0007669"/>
    <property type="project" value="InterPro"/>
</dbReference>
<dbReference type="Pfam" id="PF13639">
    <property type="entry name" value="zf-RING_2"/>
    <property type="match status" value="1"/>
</dbReference>
<feature type="transmembrane region" description="Helical" evidence="10">
    <location>
        <begin position="242"/>
        <end position="262"/>
    </location>
</feature>
<dbReference type="GO" id="GO:0008270">
    <property type="term" value="F:zinc ion binding"/>
    <property type="evidence" value="ECO:0007669"/>
    <property type="project" value="UniProtKB-KW"/>
</dbReference>
<dbReference type="InterPro" id="IPR013083">
    <property type="entry name" value="Znf_RING/FYVE/PHD"/>
</dbReference>
<proteinExistence type="predicted"/>
<name>A0AAJ7FI95_CEPCN</name>
<organism evidence="12 14">
    <name type="scientific">Cephus cinctus</name>
    <name type="common">Wheat stem sawfly</name>
    <dbReference type="NCBI Taxonomy" id="211228"/>
    <lineage>
        <taxon>Eukaryota</taxon>
        <taxon>Metazoa</taxon>
        <taxon>Ecdysozoa</taxon>
        <taxon>Arthropoda</taxon>
        <taxon>Hexapoda</taxon>
        <taxon>Insecta</taxon>
        <taxon>Pterygota</taxon>
        <taxon>Neoptera</taxon>
        <taxon>Endopterygota</taxon>
        <taxon>Hymenoptera</taxon>
        <taxon>Cephoidea</taxon>
        <taxon>Cephidae</taxon>
        <taxon>Cephus</taxon>
    </lineage>
</organism>
<evidence type="ECO:0000256" key="7">
    <source>
        <dbReference type="ARBA" id="ARBA00022989"/>
    </source>
</evidence>
<evidence type="ECO:0000259" key="11">
    <source>
        <dbReference type="PROSITE" id="PS50089"/>
    </source>
</evidence>
<evidence type="ECO:0000256" key="2">
    <source>
        <dbReference type="ARBA" id="ARBA00022692"/>
    </source>
</evidence>
<dbReference type="InterPro" id="IPR017907">
    <property type="entry name" value="Znf_RING_CS"/>
</dbReference>
<keyword evidence="2 10" id="KW-0812">Transmembrane</keyword>
<dbReference type="RefSeq" id="XP_015593161.1">
    <property type="nucleotide sequence ID" value="XM_015737675.2"/>
</dbReference>
<evidence type="ECO:0000256" key="3">
    <source>
        <dbReference type="ARBA" id="ARBA00022723"/>
    </source>
</evidence>
<evidence type="ECO:0000313" key="13">
    <source>
        <dbReference type="RefSeq" id="XP_015593160.1"/>
    </source>
</evidence>
<dbReference type="PANTHER" id="PTHR15860">
    <property type="entry name" value="UNCHARACTERIZED RING FINGER-CONTAINING PROTEIN"/>
    <property type="match status" value="1"/>
</dbReference>